<proteinExistence type="inferred from homology"/>
<dbReference type="GO" id="GO:0016810">
    <property type="term" value="F:hydrolase activity, acting on carbon-nitrogen (but not peptide) bonds"/>
    <property type="evidence" value="ECO:0007669"/>
    <property type="project" value="InterPro"/>
</dbReference>
<dbReference type="InterPro" id="IPR002509">
    <property type="entry name" value="NODB_dom"/>
</dbReference>
<evidence type="ECO:0000256" key="7">
    <source>
        <dbReference type="SAM" id="MobiDB-lite"/>
    </source>
</evidence>
<evidence type="ECO:0000313" key="11">
    <source>
        <dbReference type="Proteomes" id="UP000422569"/>
    </source>
</evidence>
<feature type="compositionally biased region" description="Basic and acidic residues" evidence="7">
    <location>
        <begin position="283"/>
        <end position="293"/>
    </location>
</feature>
<name>A0A6B8M1I3_9HYPH</name>
<keyword evidence="4" id="KW-0479">Metal-binding</keyword>
<feature type="domain" description="NodB homology" evidence="9">
    <location>
        <begin position="61"/>
        <end position="242"/>
    </location>
</feature>
<reference evidence="10 11" key="1">
    <citation type="submission" date="2019-09" db="EMBL/GenBank/DDBJ databases">
        <title>Isolation and complete genome sequencing of Methylocystis species.</title>
        <authorList>
            <person name="Rumah B.L."/>
            <person name="Stead C.E."/>
            <person name="Stevens B.C."/>
            <person name="Minton N.P."/>
            <person name="Grosse-Honebrink A."/>
            <person name="Zhang Y."/>
        </authorList>
    </citation>
    <scope>NUCLEOTIDE SEQUENCE [LARGE SCALE GENOMIC DNA]</scope>
    <source>
        <strain evidence="10 11">BRCS2</strain>
    </source>
</reference>
<comment type="function">
    <text evidence="1">Is involved in generating a small heat-stable compound (Nod), an acylated oligomer of N-acetylglucosamine, that stimulates mitosis in various plant protoplasts.</text>
</comment>
<feature type="signal peptide" evidence="8">
    <location>
        <begin position="1"/>
        <end position="19"/>
    </location>
</feature>
<dbReference type="PROSITE" id="PS51677">
    <property type="entry name" value="NODB"/>
    <property type="match status" value="1"/>
</dbReference>
<dbReference type="GO" id="GO:0005975">
    <property type="term" value="P:carbohydrate metabolic process"/>
    <property type="evidence" value="ECO:0007669"/>
    <property type="project" value="InterPro"/>
</dbReference>
<organism evidence="10 11">
    <name type="scientific">Methylocystis parvus</name>
    <dbReference type="NCBI Taxonomy" id="134"/>
    <lineage>
        <taxon>Bacteria</taxon>
        <taxon>Pseudomonadati</taxon>
        <taxon>Pseudomonadota</taxon>
        <taxon>Alphaproteobacteria</taxon>
        <taxon>Hyphomicrobiales</taxon>
        <taxon>Methylocystaceae</taxon>
        <taxon>Methylocystis</taxon>
    </lineage>
</organism>
<feature type="region of interest" description="Disordered" evidence="7">
    <location>
        <begin position="271"/>
        <end position="299"/>
    </location>
</feature>
<dbReference type="GO" id="GO:0016020">
    <property type="term" value="C:membrane"/>
    <property type="evidence" value="ECO:0007669"/>
    <property type="project" value="TreeGrafter"/>
</dbReference>
<gene>
    <name evidence="10" type="ORF">F7D14_00695</name>
</gene>
<dbReference type="InterPro" id="IPR011330">
    <property type="entry name" value="Glyco_hydro/deAcase_b/a-brl"/>
</dbReference>
<accession>A0A6B8M1I3</accession>
<dbReference type="PANTHER" id="PTHR10587">
    <property type="entry name" value="GLYCOSYL TRANSFERASE-RELATED"/>
    <property type="match status" value="1"/>
</dbReference>
<dbReference type="SUPFAM" id="SSF88713">
    <property type="entry name" value="Glycoside hydrolase/deacetylase"/>
    <property type="match status" value="1"/>
</dbReference>
<evidence type="ECO:0000256" key="6">
    <source>
        <dbReference type="ARBA" id="ARBA00032976"/>
    </source>
</evidence>
<dbReference type="InterPro" id="IPR050248">
    <property type="entry name" value="Polysacc_deacetylase_ArnD"/>
</dbReference>
<evidence type="ECO:0000256" key="2">
    <source>
        <dbReference type="ARBA" id="ARBA00010973"/>
    </source>
</evidence>
<evidence type="ECO:0000256" key="5">
    <source>
        <dbReference type="ARBA" id="ARBA00022801"/>
    </source>
</evidence>
<evidence type="ECO:0000313" key="10">
    <source>
        <dbReference type="EMBL" id="QGM96155.1"/>
    </source>
</evidence>
<evidence type="ECO:0000259" key="9">
    <source>
        <dbReference type="PROSITE" id="PS51677"/>
    </source>
</evidence>
<feature type="chain" id="PRO_5025620879" description="Chitooligosaccharide deacetylase" evidence="8">
    <location>
        <begin position="20"/>
        <end position="299"/>
    </location>
</feature>
<dbReference type="AlphaFoldDB" id="A0A6B8M1I3"/>
<protein>
    <recommendedName>
        <fullName evidence="3">Chitooligosaccharide deacetylase</fullName>
    </recommendedName>
    <alternativeName>
        <fullName evidence="6">Nodulation protein B</fullName>
    </alternativeName>
</protein>
<evidence type="ECO:0000256" key="1">
    <source>
        <dbReference type="ARBA" id="ARBA00003236"/>
    </source>
</evidence>
<dbReference type="Pfam" id="PF01522">
    <property type="entry name" value="Polysacc_deac_1"/>
    <property type="match status" value="1"/>
</dbReference>
<comment type="similarity">
    <text evidence="2">Belongs to the polysaccharide deacetylase family.</text>
</comment>
<keyword evidence="11" id="KW-1185">Reference proteome</keyword>
<dbReference type="KEGG" id="mpar:F7D14_00695"/>
<keyword evidence="5" id="KW-0378">Hydrolase</keyword>
<dbReference type="EMBL" id="CP044331">
    <property type="protein sequence ID" value="QGM96155.1"/>
    <property type="molecule type" value="Genomic_DNA"/>
</dbReference>
<sequence>MIDFSRVPLYALLSLVCAAAPGQARDCGPDAPGVSRTLTIGPKGTAVGLQSYPRTLDLQDHEVVLTFDDGPAGPTAKVLDALAAECARATFFVIGRNAESAPALVRRTADEGHSIGHHSYSHPGNTLRLMDDAAAREDIEKGIKAVEKASGGKAAPFFRFPGFADTPSLVAYLEGKGYTIFGSDLWASDWSPMSPKGELDLVMKRLEKEGKGIVLFHDSKAQTAAMVPDFLRELKTRGYKLVHIVPGDGETPVVAAGPGWTSTTEPIIAKTLAGKRAAPGHSHAGDAGDEDKSPPPANQ</sequence>
<dbReference type="CDD" id="cd10917">
    <property type="entry name" value="CE4_NodB_like_6s_7s"/>
    <property type="match status" value="1"/>
</dbReference>
<dbReference type="Proteomes" id="UP000422569">
    <property type="component" value="Chromosome"/>
</dbReference>
<evidence type="ECO:0000256" key="8">
    <source>
        <dbReference type="SAM" id="SignalP"/>
    </source>
</evidence>
<evidence type="ECO:0000256" key="3">
    <source>
        <dbReference type="ARBA" id="ARBA00020071"/>
    </source>
</evidence>
<keyword evidence="8" id="KW-0732">Signal</keyword>
<dbReference type="Gene3D" id="3.20.20.370">
    <property type="entry name" value="Glycoside hydrolase/deacetylase"/>
    <property type="match status" value="1"/>
</dbReference>
<dbReference type="GO" id="GO:0046872">
    <property type="term" value="F:metal ion binding"/>
    <property type="evidence" value="ECO:0007669"/>
    <property type="project" value="UniProtKB-KW"/>
</dbReference>
<dbReference type="RefSeq" id="WP_016919991.1">
    <property type="nucleotide sequence ID" value="NZ_CP044331.1"/>
</dbReference>
<dbReference type="PANTHER" id="PTHR10587:SF133">
    <property type="entry name" value="CHITIN DEACETYLASE 1-RELATED"/>
    <property type="match status" value="1"/>
</dbReference>
<evidence type="ECO:0000256" key="4">
    <source>
        <dbReference type="ARBA" id="ARBA00022723"/>
    </source>
</evidence>